<dbReference type="AlphaFoldDB" id="A0A1M7Y9U4"/>
<gene>
    <name evidence="2" type="ORF">SAMN02745220_02840</name>
</gene>
<feature type="transmembrane region" description="Helical" evidence="1">
    <location>
        <begin position="139"/>
        <end position="159"/>
    </location>
</feature>
<reference evidence="2 3" key="1">
    <citation type="submission" date="2016-12" db="EMBL/GenBank/DDBJ databases">
        <authorList>
            <person name="Song W.-J."/>
            <person name="Kurnit D.M."/>
        </authorList>
    </citation>
    <scope>NUCLEOTIDE SEQUENCE [LARGE SCALE GENOMIC DNA]</scope>
    <source>
        <strain evidence="2 3">DSM 18488</strain>
    </source>
</reference>
<protein>
    <submittedName>
        <fullName evidence="2">Prolipoprotein diacylglyceryl transferase</fullName>
    </submittedName>
</protein>
<feature type="transmembrane region" description="Helical" evidence="1">
    <location>
        <begin position="216"/>
        <end position="237"/>
    </location>
</feature>
<keyword evidence="3" id="KW-1185">Reference proteome</keyword>
<accession>A0A1M7Y9U4</accession>
<keyword evidence="1" id="KW-1133">Transmembrane helix</keyword>
<proteinExistence type="predicted"/>
<feature type="transmembrane region" description="Helical" evidence="1">
    <location>
        <begin position="311"/>
        <end position="331"/>
    </location>
</feature>
<dbReference type="GO" id="GO:0005886">
    <property type="term" value="C:plasma membrane"/>
    <property type="evidence" value="ECO:0007669"/>
    <property type="project" value="InterPro"/>
</dbReference>
<keyword evidence="1" id="KW-0472">Membrane</keyword>
<feature type="transmembrane region" description="Helical" evidence="1">
    <location>
        <begin position="51"/>
        <end position="72"/>
    </location>
</feature>
<organism evidence="2 3">
    <name type="scientific">Desulfopila aestuarii DSM 18488</name>
    <dbReference type="NCBI Taxonomy" id="1121416"/>
    <lineage>
        <taxon>Bacteria</taxon>
        <taxon>Pseudomonadati</taxon>
        <taxon>Thermodesulfobacteriota</taxon>
        <taxon>Desulfobulbia</taxon>
        <taxon>Desulfobulbales</taxon>
        <taxon>Desulfocapsaceae</taxon>
        <taxon>Desulfopila</taxon>
    </lineage>
</organism>
<dbReference type="RefSeq" id="WP_073614158.1">
    <property type="nucleotide sequence ID" value="NZ_FRFE01000013.1"/>
</dbReference>
<dbReference type="GO" id="GO:0008961">
    <property type="term" value="F:phosphatidylglycerol-prolipoprotein diacylglyceryl transferase activity"/>
    <property type="evidence" value="ECO:0007669"/>
    <property type="project" value="InterPro"/>
</dbReference>
<dbReference type="Pfam" id="PF01790">
    <property type="entry name" value="LGT"/>
    <property type="match status" value="1"/>
</dbReference>
<dbReference type="Proteomes" id="UP000184603">
    <property type="component" value="Unassembled WGS sequence"/>
</dbReference>
<feature type="transmembrane region" description="Helical" evidence="1">
    <location>
        <begin position="111"/>
        <end position="132"/>
    </location>
</feature>
<evidence type="ECO:0000313" key="2">
    <source>
        <dbReference type="EMBL" id="SHO49404.1"/>
    </source>
</evidence>
<sequence>MTDLIFLAITGLLLALLLFWGFRHLPGERWQMLAVIPVTKKDGQLWQGTNLTYYGFFIATSQLLSLALLLILLGAMNIHLPGTLLATGMVLVVSVPAARIVAILVEKKRHTFTIGGASFVGMILAPFCIVAAREMLNGFIACYLPLIPVMAAMAIAYTLGEGLGRLGCLSFGCCYGKPLRECSPWVQKFFTRTATVFHGHIKKAEYESKLCGEPLVPVQAITCIIFTLAALVGCWLFLREHFTAALVMCITITQLWRVVSETMRADFRGFGKVSVYQKMSGLAVLYIWGVALIPQTDILNHPVIIQGLVQLWHPGVIIGLQLAWLIFFLFFGRSTVTSATVSFSLFKERV</sequence>
<dbReference type="EMBL" id="FRFE01000013">
    <property type="protein sequence ID" value="SHO49404.1"/>
    <property type="molecule type" value="Genomic_DNA"/>
</dbReference>
<evidence type="ECO:0000256" key="1">
    <source>
        <dbReference type="SAM" id="Phobius"/>
    </source>
</evidence>
<dbReference type="STRING" id="1121416.SAMN02745220_02840"/>
<keyword evidence="2" id="KW-0449">Lipoprotein</keyword>
<keyword evidence="2" id="KW-0808">Transferase</keyword>
<dbReference type="OrthoDB" id="5386948at2"/>
<dbReference type="GO" id="GO:0042158">
    <property type="term" value="P:lipoprotein biosynthetic process"/>
    <property type="evidence" value="ECO:0007669"/>
    <property type="project" value="InterPro"/>
</dbReference>
<keyword evidence="1" id="KW-0812">Transmembrane</keyword>
<dbReference type="InterPro" id="IPR001640">
    <property type="entry name" value="Lgt"/>
</dbReference>
<feature type="transmembrane region" description="Helical" evidence="1">
    <location>
        <begin position="279"/>
        <end position="299"/>
    </location>
</feature>
<feature type="transmembrane region" description="Helical" evidence="1">
    <location>
        <begin position="84"/>
        <end position="105"/>
    </location>
</feature>
<evidence type="ECO:0000313" key="3">
    <source>
        <dbReference type="Proteomes" id="UP000184603"/>
    </source>
</evidence>
<name>A0A1M7Y9U4_9BACT</name>